<evidence type="ECO:0000313" key="6">
    <source>
        <dbReference type="Proteomes" id="UP000266188"/>
    </source>
</evidence>
<organism evidence="5 6">
    <name type="scientific">Aspergillus sclerotialis</name>
    <dbReference type="NCBI Taxonomy" id="2070753"/>
    <lineage>
        <taxon>Eukaryota</taxon>
        <taxon>Fungi</taxon>
        <taxon>Dikarya</taxon>
        <taxon>Ascomycota</taxon>
        <taxon>Pezizomycotina</taxon>
        <taxon>Eurotiomycetes</taxon>
        <taxon>Eurotiomycetidae</taxon>
        <taxon>Eurotiales</taxon>
        <taxon>Aspergillaceae</taxon>
        <taxon>Aspergillus</taxon>
        <taxon>Aspergillus subgen. Polypaecilum</taxon>
    </lineage>
</organism>
<evidence type="ECO:0000259" key="4">
    <source>
        <dbReference type="Pfam" id="PF01494"/>
    </source>
</evidence>
<keyword evidence="1" id="KW-0285">Flavoprotein</keyword>
<dbReference type="SUPFAM" id="SSF54373">
    <property type="entry name" value="FAD-linked reductases, C-terminal domain"/>
    <property type="match status" value="1"/>
</dbReference>
<evidence type="ECO:0000256" key="2">
    <source>
        <dbReference type="ARBA" id="ARBA00022827"/>
    </source>
</evidence>
<dbReference type="InterPro" id="IPR036188">
    <property type="entry name" value="FAD/NAD-bd_sf"/>
</dbReference>
<dbReference type="GO" id="GO:0044550">
    <property type="term" value="P:secondary metabolite biosynthetic process"/>
    <property type="evidence" value="ECO:0007669"/>
    <property type="project" value="TreeGrafter"/>
</dbReference>
<sequence length="875" mass="97314">MAVDDNQQPIEKHVSDAVSAGYDGIEIDAGEGSSLEQALHEFQSPSLAISHISEILQSTTKIIPPEKIGIRFAPFTIVDGDYLSSLLTSYTALIEAIKLDFPVLGFVHFAGARSFDDFEVTVRMSFDTFRAAVAFPDNVNERTSGMRFVSSNNYNPDQAHDLARTGDLVCFGMVADGCPDLVEIMRTRAAYRLAPVLSSRLAKIDGRLRQGKECSIGWDSERAERIADAMNEIDSFLTEFNGHGTTFRKSCWFSCAELGQPLLRAGAEISKFDSEFSEQFTPSPEQQDFETRSSIAYLKRILDSALLTTASAIGIDEILDHCRIYYKLTKHASPDQPIKIPLNPHTNLLTATITNNPGIRVYDFAGAIRKPGLNGTIIMGGTPLYRWSEGKYLPTFHEVIVRTSGSVSIEAVLNFPDKTEVPRPSLGQKGRSFFHDVEQIKEDDRAPMGDLAAVRDIIAERHRLGWATAPKCTSSDLRAAAAFKEVGLGLTIGPAAHRAMPLIDPQIRKIYDSLVTTHADSPGYEKFRQTWFEVVWATGDKAGEVLLDLKALPSGQTTVRRADFLDALVELIPPEIAHFGKRLVELVEERNGIHLGFEDGTSVVADVVVGCDGIRSKVKEFMAPGEYLETLPQYSGMYGYRAVLDMDTMIEAVGEHRARVSTMYVGKGAYGISYPIMRAQKVNVGLYILSNRWDGKDWVRPASKDDMQKDFGYMGKYINSLTRYMPDPTQWAIFDHPPISTYTRSRIAILGDAAHASTPHQGAGAGQAIEDAHVLSELLGDARVTETEHVVEAFKAYDAVRRPRSQRVVTSSKENAYLLCLCLKDVGDDEEKLRETFQQRLRWLWDIDVEEEAERARTIMLENTPSRLMHCIQTD</sequence>
<comment type="caution">
    <text evidence="5">The sequence shown here is derived from an EMBL/GenBank/DDBJ whole genome shotgun (WGS) entry which is preliminary data.</text>
</comment>
<dbReference type="Proteomes" id="UP000266188">
    <property type="component" value="Unassembled WGS sequence"/>
</dbReference>
<proteinExistence type="predicted"/>
<name>A0A3A2ZNQ3_9EURO</name>
<dbReference type="PANTHER" id="PTHR46720:SF5">
    <property type="entry name" value="HYDROXYLASE, PUTATIVE (AFU_ORTHOLOGUE AFUA_3G01460)-RELATED"/>
    <property type="match status" value="1"/>
</dbReference>
<dbReference type="PRINTS" id="PR00420">
    <property type="entry name" value="RNGMNOXGNASE"/>
</dbReference>
<dbReference type="Pfam" id="PF01494">
    <property type="entry name" value="FAD_binding_3"/>
    <property type="match status" value="1"/>
</dbReference>
<dbReference type="GO" id="GO:0016491">
    <property type="term" value="F:oxidoreductase activity"/>
    <property type="evidence" value="ECO:0007669"/>
    <property type="project" value="UniProtKB-KW"/>
</dbReference>
<dbReference type="PANTHER" id="PTHR46720">
    <property type="entry name" value="HYDROXYLASE, PUTATIVE (AFU_ORTHOLOGUE AFUA_3G01460)-RELATED"/>
    <property type="match status" value="1"/>
</dbReference>
<evidence type="ECO:0000256" key="3">
    <source>
        <dbReference type="ARBA" id="ARBA00023002"/>
    </source>
</evidence>
<protein>
    <submittedName>
        <fullName evidence="5">Salicylate hydroxylase</fullName>
    </submittedName>
</protein>
<evidence type="ECO:0000313" key="5">
    <source>
        <dbReference type="EMBL" id="RJE20994.1"/>
    </source>
</evidence>
<dbReference type="InterPro" id="IPR013785">
    <property type="entry name" value="Aldolase_TIM"/>
</dbReference>
<keyword evidence="3" id="KW-0560">Oxidoreductase</keyword>
<dbReference type="Gene3D" id="3.50.50.60">
    <property type="entry name" value="FAD/NAD(P)-binding domain"/>
    <property type="match status" value="1"/>
</dbReference>
<dbReference type="Gene3D" id="3.20.20.70">
    <property type="entry name" value="Aldolase class I"/>
    <property type="match status" value="1"/>
</dbReference>
<gene>
    <name evidence="5" type="ORF">PHISCL_06664</name>
</gene>
<reference evidence="6" key="1">
    <citation type="submission" date="2017-02" db="EMBL/GenBank/DDBJ databases">
        <authorList>
            <person name="Tafer H."/>
            <person name="Lopandic K."/>
        </authorList>
    </citation>
    <scope>NUCLEOTIDE SEQUENCE [LARGE SCALE GENOMIC DNA]</scope>
    <source>
        <strain evidence="6">CBS 366.77</strain>
    </source>
</reference>
<keyword evidence="6" id="KW-1185">Reference proteome</keyword>
<dbReference type="GO" id="GO:0071949">
    <property type="term" value="F:FAD binding"/>
    <property type="evidence" value="ECO:0007669"/>
    <property type="project" value="InterPro"/>
</dbReference>
<accession>A0A3A2ZNQ3</accession>
<feature type="domain" description="FAD-binding" evidence="4">
    <location>
        <begin position="740"/>
        <end position="811"/>
    </location>
</feature>
<dbReference type="EMBL" id="MVGC01000260">
    <property type="protein sequence ID" value="RJE20994.1"/>
    <property type="molecule type" value="Genomic_DNA"/>
</dbReference>
<dbReference type="InterPro" id="IPR051104">
    <property type="entry name" value="FAD_monoxygenase"/>
</dbReference>
<dbReference type="OrthoDB" id="417877at2759"/>
<dbReference type="AlphaFoldDB" id="A0A3A2ZNQ3"/>
<dbReference type="SUPFAM" id="SSF51905">
    <property type="entry name" value="FAD/NAD(P)-binding domain"/>
    <property type="match status" value="1"/>
</dbReference>
<dbReference type="STRING" id="2070753.A0A3A2ZNQ3"/>
<keyword evidence="2" id="KW-0274">FAD</keyword>
<evidence type="ECO:0000256" key="1">
    <source>
        <dbReference type="ARBA" id="ARBA00022630"/>
    </source>
</evidence>
<dbReference type="SUPFAM" id="SSF51395">
    <property type="entry name" value="FMN-linked oxidoreductases"/>
    <property type="match status" value="1"/>
</dbReference>
<dbReference type="InterPro" id="IPR002938">
    <property type="entry name" value="FAD-bd"/>
</dbReference>